<evidence type="ECO:0008006" key="4">
    <source>
        <dbReference type="Google" id="ProtNLM"/>
    </source>
</evidence>
<dbReference type="OrthoDB" id="2027431at2"/>
<accession>A0A410Q8P9</accession>
<feature type="transmembrane region" description="Helical" evidence="1">
    <location>
        <begin position="49"/>
        <end position="69"/>
    </location>
</feature>
<dbReference type="AlphaFoldDB" id="A0A410Q8P9"/>
<dbReference type="KEGG" id="spoa:EQM13_01645"/>
<keyword evidence="3" id="KW-1185">Reference proteome</keyword>
<reference evidence="3" key="1">
    <citation type="submission" date="2019-01" db="EMBL/GenBank/DDBJ databases">
        <title>Draft genomes of a novel of Sporanaerobacter strains.</title>
        <authorList>
            <person name="Ma S."/>
        </authorList>
    </citation>
    <scope>NUCLEOTIDE SEQUENCE [LARGE SCALE GENOMIC DNA]</scope>
    <source>
        <strain evidence="3">NJN-17</strain>
    </source>
</reference>
<feature type="transmembrane region" description="Helical" evidence="1">
    <location>
        <begin position="229"/>
        <end position="248"/>
    </location>
</feature>
<keyword evidence="1" id="KW-0812">Transmembrane</keyword>
<dbReference type="PANTHER" id="PTHR36832">
    <property type="entry name" value="SLR1174 PROTEIN-RELATED"/>
    <property type="match status" value="1"/>
</dbReference>
<dbReference type="PANTHER" id="PTHR36832:SF1">
    <property type="entry name" value="SLR1174 PROTEIN"/>
    <property type="match status" value="1"/>
</dbReference>
<feature type="transmembrane region" description="Helical" evidence="1">
    <location>
        <begin position="21"/>
        <end position="43"/>
    </location>
</feature>
<keyword evidence="1" id="KW-1133">Transmembrane helix</keyword>
<dbReference type="InterPro" id="IPR010390">
    <property type="entry name" value="ABC-2_transporter-like"/>
</dbReference>
<gene>
    <name evidence="2" type="ORF">EQM13_01645</name>
</gene>
<protein>
    <recommendedName>
        <fullName evidence="4">ABC transporter permease</fullName>
    </recommendedName>
</protein>
<dbReference type="EMBL" id="CP035282">
    <property type="protein sequence ID" value="QAT60365.1"/>
    <property type="molecule type" value="Genomic_DNA"/>
</dbReference>
<evidence type="ECO:0000313" key="3">
    <source>
        <dbReference type="Proteomes" id="UP000287969"/>
    </source>
</evidence>
<dbReference type="Pfam" id="PF06182">
    <property type="entry name" value="ABC2_membrane_6"/>
    <property type="match status" value="1"/>
</dbReference>
<evidence type="ECO:0000256" key="1">
    <source>
        <dbReference type="SAM" id="Phobius"/>
    </source>
</evidence>
<dbReference type="Proteomes" id="UP000287969">
    <property type="component" value="Chromosome"/>
</dbReference>
<name>A0A410Q8P9_9FIRM</name>
<sequence>MSKMLKVLTTSVKIHSVYKANIFFNIISMFTRILLAFILWGVAYESNSLIGGYTYNQMLLYYILSSFILQLDKTDIIANSMAEEVQNGRFAKYIIMPINVKNYFLFYSLGDSFLNFLFSFICCIGFIIFFGLRLSFTITAAHFLGLLVVIVLGILIMANINFIIGTLAIKYYDITVFMMVKDNILSLITGSLLPLSLFPKGILNIMHFFPFYYIGYYPVNLLITGDVESIFMAACILTVWLFVLHLAATRLFKKYIMSYEGIGL</sequence>
<evidence type="ECO:0000313" key="2">
    <source>
        <dbReference type="EMBL" id="QAT60365.1"/>
    </source>
</evidence>
<organism evidence="2 3">
    <name type="scientific">Acidilutibacter cellobiosedens</name>
    <dbReference type="NCBI Taxonomy" id="2507161"/>
    <lineage>
        <taxon>Bacteria</taxon>
        <taxon>Bacillati</taxon>
        <taxon>Bacillota</taxon>
        <taxon>Tissierellia</taxon>
        <taxon>Tissierellales</taxon>
        <taxon>Acidilutibacteraceae</taxon>
        <taxon>Acidilutibacter</taxon>
    </lineage>
</organism>
<dbReference type="RefSeq" id="WP_114219003.1">
    <property type="nucleotide sequence ID" value="NZ_CP035282.1"/>
</dbReference>
<proteinExistence type="predicted"/>
<feature type="transmembrane region" description="Helical" evidence="1">
    <location>
        <begin position="113"/>
        <end position="132"/>
    </location>
</feature>
<feature type="transmembrane region" description="Helical" evidence="1">
    <location>
        <begin position="174"/>
        <end position="195"/>
    </location>
</feature>
<feature type="transmembrane region" description="Helical" evidence="1">
    <location>
        <begin position="144"/>
        <end position="168"/>
    </location>
</feature>
<keyword evidence="1" id="KW-0472">Membrane</keyword>